<protein>
    <submittedName>
        <fullName evidence="1">Uncharacterized conserved protein related to pyruvate formate-lyase activating enzyme</fullName>
    </submittedName>
</protein>
<evidence type="ECO:0000313" key="1">
    <source>
        <dbReference type="EMBL" id="GBH18628.1"/>
    </source>
</evidence>
<dbReference type="EMBL" id="BGKA01000169">
    <property type="protein sequence ID" value="GBH18628.1"/>
    <property type="molecule type" value="Genomic_DNA"/>
</dbReference>
<gene>
    <name evidence="1" type="ORF">KPSA3_04617</name>
</gene>
<accession>A0AAN4Q749</accession>
<reference evidence="1 2" key="1">
    <citation type="submission" date="2018-04" db="EMBL/GenBank/DDBJ databases">
        <title>Draft genome sequence of Pseudomonas syringae pv. actinidiae biovar 3 strains isolated from kiwifruit in Kagawa prefecture.</title>
        <authorList>
            <person name="Tabuchi M."/>
            <person name="Saito M."/>
            <person name="Fujiwara S."/>
            <person name="Sasa N."/>
            <person name="Akimitsu K."/>
            <person name="Gomi K."/>
            <person name="Konishi-Sugita S."/>
            <person name="Hamano K."/>
            <person name="Kataoka I."/>
        </authorList>
    </citation>
    <scope>NUCLEOTIDE SEQUENCE [LARGE SCALE GENOMIC DNA]</scope>
    <source>
        <strain evidence="1 2">MAFF212211</strain>
    </source>
</reference>
<organism evidence="1 2">
    <name type="scientific">Pseudomonas syringae pv. actinidiae</name>
    <dbReference type="NCBI Taxonomy" id="103796"/>
    <lineage>
        <taxon>Bacteria</taxon>
        <taxon>Pseudomonadati</taxon>
        <taxon>Pseudomonadota</taxon>
        <taxon>Gammaproteobacteria</taxon>
        <taxon>Pseudomonadales</taxon>
        <taxon>Pseudomonadaceae</taxon>
        <taxon>Pseudomonas</taxon>
        <taxon>Pseudomonas syringae</taxon>
    </lineage>
</organism>
<evidence type="ECO:0000313" key="2">
    <source>
        <dbReference type="Proteomes" id="UP000248291"/>
    </source>
</evidence>
<name>A0AAN4Q749_PSESF</name>
<dbReference type="Proteomes" id="UP000248291">
    <property type="component" value="Unassembled WGS sequence"/>
</dbReference>
<sequence length="49" mass="5328">MVRVPAAGVTEEDRKAFLGKKNGSITTHCSGAKLGQLIEAANRVRRFSR</sequence>
<keyword evidence="1" id="KW-0670">Pyruvate</keyword>
<proteinExistence type="predicted"/>
<dbReference type="AlphaFoldDB" id="A0AAN4Q749"/>
<comment type="caution">
    <text evidence="1">The sequence shown here is derived from an EMBL/GenBank/DDBJ whole genome shotgun (WGS) entry which is preliminary data.</text>
</comment>